<dbReference type="PANTHER" id="PTHR43737:SF1">
    <property type="entry name" value="DUF1501 DOMAIN-CONTAINING PROTEIN"/>
    <property type="match status" value="1"/>
</dbReference>
<feature type="region of interest" description="Disordered" evidence="1">
    <location>
        <begin position="937"/>
        <end position="979"/>
    </location>
</feature>
<dbReference type="InterPro" id="IPR010869">
    <property type="entry name" value="DUF1501"/>
</dbReference>
<reference evidence="2 3" key="1">
    <citation type="journal article" date="2012" name="Genome Biol.">
        <title>Genome and low-iron response of an oceanic diatom adapted to chronic iron limitation.</title>
        <authorList>
            <person name="Lommer M."/>
            <person name="Specht M."/>
            <person name="Roy A.S."/>
            <person name="Kraemer L."/>
            <person name="Andreson R."/>
            <person name="Gutowska M.A."/>
            <person name="Wolf J."/>
            <person name="Bergner S.V."/>
            <person name="Schilhabel M.B."/>
            <person name="Klostermeier U.C."/>
            <person name="Beiko R.G."/>
            <person name="Rosenstiel P."/>
            <person name="Hippler M."/>
            <person name="Laroche J."/>
        </authorList>
    </citation>
    <scope>NUCLEOTIDE SEQUENCE [LARGE SCALE GENOMIC DNA]</scope>
    <source>
        <strain evidence="2 3">CCMP1005</strain>
    </source>
</reference>
<dbReference type="Gene3D" id="2.60.120.260">
    <property type="entry name" value="Galactose-binding domain-like"/>
    <property type="match status" value="1"/>
</dbReference>
<evidence type="ECO:0000313" key="2">
    <source>
        <dbReference type="EMBL" id="EJK47392.1"/>
    </source>
</evidence>
<evidence type="ECO:0000313" key="3">
    <source>
        <dbReference type="Proteomes" id="UP000266841"/>
    </source>
</evidence>
<keyword evidence="3" id="KW-1185">Reference proteome</keyword>
<name>K0RL33_THAOC</name>
<comment type="caution">
    <text evidence="2">The sequence shown here is derived from an EMBL/GenBank/DDBJ whole genome shotgun (WGS) entry which is preliminary data.</text>
</comment>
<dbReference type="Proteomes" id="UP000266841">
    <property type="component" value="Unassembled WGS sequence"/>
</dbReference>
<protein>
    <submittedName>
        <fullName evidence="2">Carbohydrate-binding protein</fullName>
    </submittedName>
</protein>
<feature type="region of interest" description="Disordered" evidence="1">
    <location>
        <begin position="1425"/>
        <end position="1476"/>
    </location>
</feature>
<feature type="non-terminal residue" evidence="2">
    <location>
        <position position="1"/>
    </location>
</feature>
<feature type="compositionally biased region" description="Polar residues" evidence="1">
    <location>
        <begin position="1425"/>
        <end position="1443"/>
    </location>
</feature>
<dbReference type="Pfam" id="PF08811">
    <property type="entry name" value="DUF1800"/>
    <property type="match status" value="2"/>
</dbReference>
<feature type="compositionally biased region" description="Low complexity" evidence="1">
    <location>
        <begin position="1448"/>
        <end position="1476"/>
    </location>
</feature>
<accession>K0RL33</accession>
<dbReference type="InterPro" id="IPR014917">
    <property type="entry name" value="DUF1800"/>
</dbReference>
<dbReference type="EMBL" id="AGNL01046990">
    <property type="protein sequence ID" value="EJK47392.1"/>
    <property type="molecule type" value="Genomic_DNA"/>
</dbReference>
<dbReference type="PANTHER" id="PTHR43737">
    <property type="entry name" value="BLL7424 PROTEIN"/>
    <property type="match status" value="1"/>
</dbReference>
<dbReference type="OrthoDB" id="411021at2759"/>
<gene>
    <name evidence="2" type="ORF">THAOC_33887</name>
</gene>
<proteinExistence type="predicted"/>
<evidence type="ECO:0000256" key="1">
    <source>
        <dbReference type="SAM" id="MobiDB-lite"/>
    </source>
</evidence>
<feature type="compositionally biased region" description="Low complexity" evidence="1">
    <location>
        <begin position="941"/>
        <end position="979"/>
    </location>
</feature>
<sequence length="3165" mass="344683">LKRGMERLLVNGTDDPICDNIAPFVGLDDPPIFAQLMDDDDVWLQWVPTIMMEDNGPSINDKDQLTSNVLQDGGGRTVIETGEKTLCSNVPRSIFNEETCFLSTDSLACTSTQIAGDTLIAMNSSTIISFYSLSERYVYAVRGLALTSVSEEHACNANRTRWLISHNATCPNATVFQSETTRDAITNGITQSQDDANAFMRDVSSIDGSLCLAGDISSDSLGMQIQVEADCFTQVHKDEYNVYDFTNWARKHPGGAFNIEKWASEASSSRRRLNLFDPLEVDTIPTVGPPGDWEYVDNFEGTYVVELVEWDKSDSSTWNLKEEVFCIHLDDGRIYELTNFLKGDGLLEPGITTVRIPSGSMVYEQNANIDVKGQIAEVVMNRSSRRLSTSIDTRTGTRSVLVVLVNAADVSPSRSEAQVSDDVFGTNGDVVNLVDQYLSCSHNQLNFTMAINANVTDGVISVSIPNNAVGASSKVIYNAAALQLAKQVDNLNQIDHVMYVLPDGTSFSAGDPSTSWVAYAALSASNQVHELGHNLYLSHSSDYAYSSSDGNREFVEYGDTSCMMGYGTTDDDLYECFNGVKNFQLGSCPAQRCPNADAAHHAHTSPGCTGWFDDAIVNLSQGDNFTGSLKGHVNYVVDDANQDPVVIKIDVANNSSSLYISFNHAVSYNAETGEGADQIMIHSSELSGKNDVTFNQYSYIEAILGGGVGNLWQNGLTGADRIGVKVNSITTDQTVGSADVLIRYGPCTSDDECDDGLGCTGSETCNLSTGQCQAPSQCASLEYRGTSGLTYSTGVGVYFKLEALVDVAVTQLRVRSYSSGSCTFRIYHKAGDFVGSETNSSAWIKILDSTLDDCQSFPDETILPEFASSVSVQAGSNHSFYVWTPNTHVYEPRTDGGVYANNTDMKLFSGNANFDEFGTPSTAFRLWNGRVTYGISDGTFSPSTSPTTTPTRSPSLTDLPTTSPTRNPTTTPTSKPTFLPTGSPVAASCGNGVCDAGTFENVFTCPEDSCTNFDCATEDCSTLTSTRQSRVSASVPSGLFFNVKALKDLAITKLKVQSGSTGSCVFRIYHRSGDFDGFQSSSQGWTLVVNSTATCQGSDSLTDLPDFTSVVAIDSGSNHSFHVYSPTGNGQAWENSATSVVGDLSSDNSDIELYAGEAYCAELSTSCSFGLTTGQIWLGEVTYGLDRTCSGDSDCNQVCSSEVCDINGTKLCQESGMAQSNCCGNGICDFNENIFTCPADECAFECGVTTSCSTLTSTRQSRVSASVPSGLFFNVKALKDLAITKLKVQSGGAGSCVFRIYHRSGDFDGFQSSSQGWTLVVNSTATCQGSDSLTDLPDFSSVVAIDSGSNHSFHVYSPTGNGQAWENSATSVVGDLSSDNSDIELFAGEAYCAELSTSCSFGLTTGQIWLGEVTYGLEQALTFSPTMKPTTKPVTGSPSNSPSAKPVTESPSSSPTMKPTTVKPTTSPSTSPSVSAPSYEGWYLIFPYDTPGVSQHPMSRWENRAVSPNVVYVGRYGDSVAYRDLPNELKTFDIAEVYEPTPDIVTGGIIICGSESEVGNDPSMREVFNVLSDVESADFGLGTSSQRSIVFYDAVRSAKDQLRQRVAWALAQILTVVPINIDDSLDRTEIYLKFYDIFVKHAFGSYLNILREISYSPLVAEHLSFLNSKSHAYIYRTEDGRIARADELTSYLSVGLFVLNDDGTVVTDSQGLPKEIYTNADIEEFAKVWTGFLRNDVRGNYEEMRQFANYNRIDPLRLDEFWRDPFPKSNLDQGYIGDGYPLCEFLPDKPHLKAGAKFRLIGGSSLPLYMNDADQYANDEANGVNRVVITASSGLYDHLKSTNGVYKLSVTLESDVSCPPNSDEVECKVEVLRVVRIDDVYYEYVERACVQLSFYEGKLVQPRNSEFKGKFCANKELTVAREACCVQENFRQVRTNAVLAQNITHFYDGERMKWSTAKERCIEYGRDLCFWNRADFQPQTRNADDARIDQWKHNYQWTSEDCSINLKIRPEDGYVALVHNVTNTYGTSQTDFHIDEEKSLNWFRVFWGGSGEYPGSNSSNTCSDYGCRVSLDGHSCYCKAAVEGSPFFSSLDNITAEGILSNLFIGTFGPPDASSSLAIQAEGYTAYVVDNVVDENTVFLVAKNGRDYYLRNLVSTVTVEGWQDLTPQIYEAEDAVLTNVTSTSAAGASGGHYVPRLVPSDTSGIGWAIEWNVSVASGGLYYVQFRYAFTGNEAGANKSGPRPHRLSVNGVDIFKEPLNNNTETFNTIANYNSNQDITLGRCEGRCDKVKCGTGLVCLVKTATNFVPGCNGTLVSSGTGSGLARENWGYCASVEDFVDVFTPYSTGSDTASWHLSDKVLVNLVAGSNLIKLSMPGTNRYSAGIDYLRVEGLPLASSASFRNPPHFVNMAIDIDSDELGEVNLRDVEHETEAVLDYYFRHNNLAPFLCVRMMQRFGFSNPSKRFVKNCVDSFRSGSYSLGNHIFGNAEYGSLEAMVAAIVLDREATDPSARVDPSAGSVREPVLKVMNVLRSLEYKGTPPALEDGSLLQSTYSTRMRNLQAKIGQGPHDFPSVFSWFEASYVADAGPTTAARLASPEAVMLTMPNVINLLNGLLSLVKYGMSGCNGGFAEAYAYGACVDDGSYSSSIGYLSISLDEANTTAIAQDLSLMLTGGRLSDENRIMIEQACENQPNNSTSRCIMQLMMMTPEFHSTNSVTRSGEARSISDVNNAAVSEPYKAIVYLYIDGGIDSFNLLAPHTCPDTDLYNEYRTVRGLSGESQGIGMELNNLYSIPANNVTYQPCTHFGIHEDMSLLKQLYDVEDLLFVSNAGLLARPVDIDNYKGETPVSLFSHNGMRDETKRVDVFDMFVGTGVGGRIATVLNRRGISTNIFSIFGSQAYLTGIAPDGPAPYILSTQGLSTFNVDPTLSSMNDIIKDLNNASTSDSGWFGETWSTKLSEIIVNQGTLQTLVENVTVNSPFKLEDEINEIADQLELVTRLMQTANERGVGRDIFYVEDSGYDTHLDVKYRLSLKLPPLNRALDAFCSELKTIGLWNQTVLIQFSEFGRTLAPNSGGGSDHAWAGNHFMLGGSVKGGKILGAYPSELREGDTEGRILSRGRIIPKFPWDAMLQGVAEWFGMNTTDLDTVLPMRNNFPAELLYNSTDLFIG</sequence>
<organism evidence="2 3">
    <name type="scientific">Thalassiosira oceanica</name>
    <name type="common">Marine diatom</name>
    <dbReference type="NCBI Taxonomy" id="159749"/>
    <lineage>
        <taxon>Eukaryota</taxon>
        <taxon>Sar</taxon>
        <taxon>Stramenopiles</taxon>
        <taxon>Ochrophyta</taxon>
        <taxon>Bacillariophyta</taxon>
        <taxon>Coscinodiscophyceae</taxon>
        <taxon>Thalassiosirophycidae</taxon>
        <taxon>Thalassiosirales</taxon>
        <taxon>Thalassiosiraceae</taxon>
        <taxon>Thalassiosira</taxon>
    </lineage>
</organism>
<dbReference type="Pfam" id="PF07394">
    <property type="entry name" value="DUF1501"/>
    <property type="match status" value="1"/>
</dbReference>